<dbReference type="AlphaFoldDB" id="A0A1X7UKN8"/>
<dbReference type="GO" id="GO:0005739">
    <property type="term" value="C:mitochondrion"/>
    <property type="evidence" value="ECO:0007669"/>
    <property type="project" value="UniProtKB-SubCell"/>
</dbReference>
<comment type="subcellular location">
    <subcellularLocation>
        <location evidence="1">Mitochondrion</location>
    </subcellularLocation>
</comment>
<evidence type="ECO:0000256" key="5">
    <source>
        <dbReference type="ARBA" id="ARBA00023186"/>
    </source>
</evidence>
<comment type="similarity">
    <text evidence="2">Belongs to the ATP12 family.</text>
</comment>
<dbReference type="Gene3D" id="1.10.3580.10">
    <property type="entry name" value="ATP12 ATPase"/>
    <property type="match status" value="1"/>
</dbReference>
<evidence type="ECO:0000313" key="6">
    <source>
        <dbReference type="EnsemblMetazoa" id="Aqu2.1.28064_001"/>
    </source>
</evidence>
<dbReference type="InterPro" id="IPR042272">
    <property type="entry name" value="ATP12_ATP_synth-F1-assembly_N"/>
</dbReference>
<dbReference type="PANTHER" id="PTHR21013:SF10">
    <property type="entry name" value="ATP SYNTHASE MITOCHONDRIAL F1 COMPLEX ASSEMBLY FACTOR 2"/>
    <property type="match status" value="1"/>
</dbReference>
<keyword evidence="4" id="KW-0496">Mitochondrion</keyword>
<keyword evidence="7" id="KW-1185">Reference proteome</keyword>
<accession>A0A1X7UKN8</accession>
<dbReference type="EnsemblMetazoa" id="Aqu2.1.28064_001">
    <property type="protein sequence ID" value="Aqu2.1.28064_001"/>
    <property type="gene ID" value="Aqu2.1.28064"/>
</dbReference>
<sequence>MSFYKRLFVPRGVACRFYGLVTRNWERKRFYKQATVYQTEGGWFGVKLDHRNLRTPLRRVFSVPSESLAIAVCHEWKSQTKFIQPSLMHLTALSNTVIDRSDNLNKTDELLAYLSTDTICYRVVEPLDLVELQEKEWDPVIKWFNERYNCNIEPTSNLNVLSVTKELKLSISEFIHSLGLWGTRGFSFALESTKSLILTCALFDGQFDSQTISDLSRLEVRHQISKWGSVEWQHEIEAQDLLSRLSASVLFHDLTKD</sequence>
<reference evidence="6" key="2">
    <citation type="submission" date="2017-05" db="UniProtKB">
        <authorList>
            <consortium name="EnsemblMetazoa"/>
        </authorList>
    </citation>
    <scope>IDENTIFICATION</scope>
</reference>
<organism evidence="6">
    <name type="scientific">Amphimedon queenslandica</name>
    <name type="common">Sponge</name>
    <dbReference type="NCBI Taxonomy" id="400682"/>
    <lineage>
        <taxon>Eukaryota</taxon>
        <taxon>Metazoa</taxon>
        <taxon>Porifera</taxon>
        <taxon>Demospongiae</taxon>
        <taxon>Heteroscleromorpha</taxon>
        <taxon>Haplosclerida</taxon>
        <taxon>Niphatidae</taxon>
        <taxon>Amphimedon</taxon>
    </lineage>
</organism>
<evidence type="ECO:0008006" key="8">
    <source>
        <dbReference type="Google" id="ProtNLM"/>
    </source>
</evidence>
<dbReference type="KEGG" id="aqu:100638601"/>
<evidence type="ECO:0000313" key="7">
    <source>
        <dbReference type="Proteomes" id="UP000007879"/>
    </source>
</evidence>
<reference evidence="7" key="1">
    <citation type="journal article" date="2010" name="Nature">
        <title>The Amphimedon queenslandica genome and the evolution of animal complexity.</title>
        <authorList>
            <person name="Srivastava M."/>
            <person name="Simakov O."/>
            <person name="Chapman J."/>
            <person name="Fahey B."/>
            <person name="Gauthier M.E."/>
            <person name="Mitros T."/>
            <person name="Richards G.S."/>
            <person name="Conaco C."/>
            <person name="Dacre M."/>
            <person name="Hellsten U."/>
            <person name="Larroux C."/>
            <person name="Putnam N.H."/>
            <person name="Stanke M."/>
            <person name="Adamska M."/>
            <person name="Darling A."/>
            <person name="Degnan S.M."/>
            <person name="Oakley T.H."/>
            <person name="Plachetzki D.C."/>
            <person name="Zhai Y."/>
            <person name="Adamski M."/>
            <person name="Calcino A."/>
            <person name="Cummins S.F."/>
            <person name="Goodstein D.M."/>
            <person name="Harris C."/>
            <person name="Jackson D.J."/>
            <person name="Leys S.P."/>
            <person name="Shu S."/>
            <person name="Woodcroft B.J."/>
            <person name="Vervoort M."/>
            <person name="Kosik K.S."/>
            <person name="Manning G."/>
            <person name="Degnan B.M."/>
            <person name="Rokhsar D.S."/>
        </authorList>
    </citation>
    <scope>NUCLEOTIDE SEQUENCE [LARGE SCALE GENOMIC DNA]</scope>
</reference>
<proteinExistence type="inferred from homology"/>
<dbReference type="FunCoup" id="A0A1X7UKN8">
    <property type="interactions" value="489"/>
</dbReference>
<keyword evidence="3" id="KW-0809">Transit peptide</keyword>
<dbReference type="SUPFAM" id="SSF160909">
    <property type="entry name" value="ATP12-like"/>
    <property type="match status" value="1"/>
</dbReference>
<evidence type="ECO:0000256" key="3">
    <source>
        <dbReference type="ARBA" id="ARBA00022946"/>
    </source>
</evidence>
<dbReference type="InParanoid" id="A0A1X7UKN8"/>
<dbReference type="InterPro" id="IPR023335">
    <property type="entry name" value="ATP12_ortho_dom_sf"/>
</dbReference>
<dbReference type="STRING" id="400682.A0A1X7UKN8"/>
<dbReference type="Gene3D" id="3.30.2180.10">
    <property type="entry name" value="ATP12-like"/>
    <property type="match status" value="1"/>
</dbReference>
<protein>
    <recommendedName>
        <fullName evidence="8">ATP synthase mitochondrial F1 complex assembly factor 2</fullName>
    </recommendedName>
</protein>
<dbReference type="Pfam" id="PF07542">
    <property type="entry name" value="ATP12"/>
    <property type="match status" value="1"/>
</dbReference>
<evidence type="ECO:0000256" key="2">
    <source>
        <dbReference type="ARBA" id="ARBA00008231"/>
    </source>
</evidence>
<name>A0A1X7UKN8_AMPQE</name>
<gene>
    <name evidence="6" type="primary">100638601</name>
</gene>
<dbReference type="GO" id="GO:0033615">
    <property type="term" value="P:mitochondrial proton-transporting ATP synthase complex assembly"/>
    <property type="evidence" value="ECO:0007669"/>
    <property type="project" value="TreeGrafter"/>
</dbReference>
<dbReference type="OrthoDB" id="5673at2759"/>
<dbReference type="EnsemblMetazoa" id="XM_003387630.3">
    <property type="protein sequence ID" value="XP_003387678.1"/>
    <property type="gene ID" value="LOC100638601"/>
</dbReference>
<dbReference type="PANTHER" id="PTHR21013">
    <property type="entry name" value="ATP SYNTHASE MITOCHONDRIAL F1 COMPLEX ASSEMBLY FACTOR 2/ATP12 PROTEIN, MITOCHONDRIAL PRECURSOR"/>
    <property type="match status" value="1"/>
</dbReference>
<keyword evidence="5" id="KW-0143">Chaperone</keyword>
<evidence type="ECO:0000256" key="1">
    <source>
        <dbReference type="ARBA" id="ARBA00004173"/>
    </source>
</evidence>
<dbReference type="Proteomes" id="UP000007879">
    <property type="component" value="Unassembled WGS sequence"/>
</dbReference>
<evidence type="ECO:0000256" key="4">
    <source>
        <dbReference type="ARBA" id="ARBA00023128"/>
    </source>
</evidence>
<dbReference type="InterPro" id="IPR011419">
    <property type="entry name" value="ATP12_ATP_synth-F1-assembly"/>
</dbReference>